<protein>
    <submittedName>
        <fullName evidence="1">Uncharacterized protein</fullName>
    </submittedName>
</protein>
<dbReference type="EMBL" id="HACG01039215">
    <property type="protein sequence ID" value="CEK86080.1"/>
    <property type="molecule type" value="Transcribed_RNA"/>
</dbReference>
<organism evidence="1">
    <name type="scientific">Arion vulgaris</name>
    <dbReference type="NCBI Taxonomy" id="1028688"/>
    <lineage>
        <taxon>Eukaryota</taxon>
        <taxon>Metazoa</taxon>
        <taxon>Spiralia</taxon>
        <taxon>Lophotrochozoa</taxon>
        <taxon>Mollusca</taxon>
        <taxon>Gastropoda</taxon>
        <taxon>Heterobranchia</taxon>
        <taxon>Euthyneura</taxon>
        <taxon>Panpulmonata</taxon>
        <taxon>Eupulmonata</taxon>
        <taxon>Stylommatophora</taxon>
        <taxon>Helicina</taxon>
        <taxon>Arionoidea</taxon>
        <taxon>Arionidae</taxon>
        <taxon>Arion</taxon>
    </lineage>
</organism>
<gene>
    <name evidence="1" type="primary">ORF151702</name>
</gene>
<accession>A0A0B7B1U5</accession>
<name>A0A0B7B1U5_9EUPU</name>
<dbReference type="AlphaFoldDB" id="A0A0B7B1U5"/>
<reference evidence="1" key="1">
    <citation type="submission" date="2014-12" db="EMBL/GenBank/DDBJ databases">
        <title>Insight into the proteome of Arion vulgaris.</title>
        <authorList>
            <person name="Aradska J."/>
            <person name="Bulat T."/>
            <person name="Smidak R."/>
            <person name="Sarate P."/>
            <person name="Gangsoo J."/>
            <person name="Sialana F."/>
            <person name="Bilban M."/>
            <person name="Lubec G."/>
        </authorList>
    </citation>
    <scope>NUCLEOTIDE SEQUENCE</scope>
    <source>
        <tissue evidence="1">Skin</tissue>
    </source>
</reference>
<sequence>MEKTFSLTAKLSKLTYICQYNSNKEGSNLQPISEIKVKKAKKIVFILINQ</sequence>
<proteinExistence type="predicted"/>
<evidence type="ECO:0000313" key="1">
    <source>
        <dbReference type="EMBL" id="CEK86080.1"/>
    </source>
</evidence>
<feature type="non-terminal residue" evidence="1">
    <location>
        <position position="50"/>
    </location>
</feature>